<dbReference type="GO" id="GO:0006612">
    <property type="term" value="P:protein targeting to membrane"/>
    <property type="evidence" value="ECO:0007669"/>
    <property type="project" value="TreeGrafter"/>
</dbReference>
<keyword evidence="6 8" id="KW-0472">Membrane</keyword>
<keyword evidence="5 8" id="KW-1133">Transmembrane helix</keyword>
<evidence type="ECO:0000313" key="10">
    <source>
        <dbReference type="EMBL" id="KDP22715.1"/>
    </source>
</evidence>
<evidence type="ECO:0000256" key="7">
    <source>
        <dbReference type="ARBA" id="ARBA00023315"/>
    </source>
</evidence>
<dbReference type="Pfam" id="PF01529">
    <property type="entry name" value="DHHC"/>
    <property type="match status" value="1"/>
</dbReference>
<evidence type="ECO:0000256" key="1">
    <source>
        <dbReference type="ARBA" id="ARBA00004127"/>
    </source>
</evidence>
<dbReference type="PANTHER" id="PTHR22883:SF57">
    <property type="entry name" value="S-ACYLTRANSFERASE"/>
    <property type="match status" value="1"/>
</dbReference>
<comment type="similarity">
    <text evidence="2 8">Belongs to the DHHC palmitoyltransferase family.</text>
</comment>
<evidence type="ECO:0000256" key="4">
    <source>
        <dbReference type="ARBA" id="ARBA00022692"/>
    </source>
</evidence>
<dbReference type="Proteomes" id="UP000027138">
    <property type="component" value="Unassembled WGS sequence"/>
</dbReference>
<name>A0A067JRW9_JATCU</name>
<proteinExistence type="inferred from homology"/>
<sequence length="320" mass="36682">MESVKSREDDIEMEAIALSSPSMEELANDVLNNDRKENISHGKNAKLGNILITIREKFNVIVNFVADQWLKQYCLAAKSDQTRVYQVWPGNNVLLNLFLVSTTDPGIIPRNHRTLSEEIGSSNGGTRRKRVTINGIELKLKYCHICKIYRPPRSSHCVICNNCVEKFDHHCPWVGQCIALRNYIFYMTFVISALNFFVYIFVFTVWRIQQRMSRNGNGLIGMMMNYPETMALVLFSFAAIWFLCGLVIFHVYLIAINQTAYENFRKCYMGSGNPFNKGILCNIKQALFSPLQPSRVDFGAQVTTIELVKIFEDQMEGDQV</sequence>
<dbReference type="GO" id="GO:0005783">
    <property type="term" value="C:endoplasmic reticulum"/>
    <property type="evidence" value="ECO:0007669"/>
    <property type="project" value="TreeGrafter"/>
</dbReference>
<dbReference type="InterPro" id="IPR001594">
    <property type="entry name" value="Palmitoyltrfase_DHHC"/>
</dbReference>
<reference evidence="10 11" key="1">
    <citation type="journal article" date="2014" name="PLoS ONE">
        <title>Global Analysis of Gene Expression Profiles in Physic Nut (Jatropha curcas L.) Seedlings Exposed to Salt Stress.</title>
        <authorList>
            <person name="Zhang L."/>
            <person name="Zhang C."/>
            <person name="Wu P."/>
            <person name="Chen Y."/>
            <person name="Li M."/>
            <person name="Jiang H."/>
            <person name="Wu G."/>
        </authorList>
    </citation>
    <scope>NUCLEOTIDE SEQUENCE [LARGE SCALE GENOMIC DNA]</scope>
    <source>
        <strain evidence="11">cv. GZQX0401</strain>
        <tissue evidence="10">Young leaves</tissue>
    </source>
</reference>
<comment type="domain">
    <text evidence="8">The DHHC domain is required for palmitoyltransferase activity.</text>
</comment>
<dbReference type="InterPro" id="IPR039859">
    <property type="entry name" value="PFA4/ZDH16/20/ERF2-like"/>
</dbReference>
<dbReference type="EC" id="2.3.1.225" evidence="8"/>
<keyword evidence="3 8" id="KW-0808">Transferase</keyword>
<feature type="transmembrane region" description="Helical" evidence="8">
    <location>
        <begin position="183"/>
        <end position="208"/>
    </location>
</feature>
<evidence type="ECO:0000313" key="11">
    <source>
        <dbReference type="Proteomes" id="UP000027138"/>
    </source>
</evidence>
<evidence type="ECO:0000256" key="6">
    <source>
        <dbReference type="ARBA" id="ARBA00023136"/>
    </source>
</evidence>
<keyword evidence="4 8" id="KW-0812">Transmembrane</keyword>
<dbReference type="GO" id="GO:0019706">
    <property type="term" value="F:protein-cysteine S-palmitoyltransferase activity"/>
    <property type="evidence" value="ECO:0007669"/>
    <property type="project" value="UniProtKB-EC"/>
</dbReference>
<evidence type="ECO:0000259" key="9">
    <source>
        <dbReference type="Pfam" id="PF01529"/>
    </source>
</evidence>
<comment type="catalytic activity">
    <reaction evidence="8">
        <text>L-cysteinyl-[protein] + hexadecanoyl-CoA = S-hexadecanoyl-L-cysteinyl-[protein] + CoA</text>
        <dbReference type="Rhea" id="RHEA:36683"/>
        <dbReference type="Rhea" id="RHEA-COMP:10131"/>
        <dbReference type="Rhea" id="RHEA-COMP:11032"/>
        <dbReference type="ChEBI" id="CHEBI:29950"/>
        <dbReference type="ChEBI" id="CHEBI:57287"/>
        <dbReference type="ChEBI" id="CHEBI:57379"/>
        <dbReference type="ChEBI" id="CHEBI:74151"/>
        <dbReference type="EC" id="2.3.1.225"/>
    </reaction>
</comment>
<comment type="subcellular location">
    <subcellularLocation>
        <location evidence="1">Endomembrane system</location>
        <topology evidence="1">Multi-pass membrane protein</topology>
    </subcellularLocation>
</comment>
<dbReference type="PROSITE" id="PS50216">
    <property type="entry name" value="DHHC"/>
    <property type="match status" value="1"/>
</dbReference>
<dbReference type="EMBL" id="KK915394">
    <property type="protein sequence ID" value="KDP22715.1"/>
    <property type="molecule type" value="Genomic_DNA"/>
</dbReference>
<accession>A0A067JRW9</accession>
<dbReference type="GO" id="GO:0005794">
    <property type="term" value="C:Golgi apparatus"/>
    <property type="evidence" value="ECO:0007669"/>
    <property type="project" value="TreeGrafter"/>
</dbReference>
<dbReference type="AlphaFoldDB" id="A0A067JRW9"/>
<keyword evidence="11" id="KW-1185">Reference proteome</keyword>
<gene>
    <name evidence="10" type="ORF">JCGZ_01817</name>
</gene>
<dbReference type="PANTHER" id="PTHR22883">
    <property type="entry name" value="ZINC FINGER DHHC DOMAIN CONTAINING PROTEIN"/>
    <property type="match status" value="1"/>
</dbReference>
<evidence type="ECO:0000256" key="2">
    <source>
        <dbReference type="ARBA" id="ARBA00008574"/>
    </source>
</evidence>
<organism evidence="10 11">
    <name type="scientific">Jatropha curcas</name>
    <name type="common">Barbados nut</name>
    <dbReference type="NCBI Taxonomy" id="180498"/>
    <lineage>
        <taxon>Eukaryota</taxon>
        <taxon>Viridiplantae</taxon>
        <taxon>Streptophyta</taxon>
        <taxon>Embryophyta</taxon>
        <taxon>Tracheophyta</taxon>
        <taxon>Spermatophyta</taxon>
        <taxon>Magnoliopsida</taxon>
        <taxon>eudicotyledons</taxon>
        <taxon>Gunneridae</taxon>
        <taxon>Pentapetalae</taxon>
        <taxon>rosids</taxon>
        <taxon>fabids</taxon>
        <taxon>Malpighiales</taxon>
        <taxon>Euphorbiaceae</taxon>
        <taxon>Crotonoideae</taxon>
        <taxon>Jatropheae</taxon>
        <taxon>Jatropha</taxon>
    </lineage>
</organism>
<keyword evidence="7 8" id="KW-0012">Acyltransferase</keyword>
<feature type="domain" description="Palmitoyltransferase DHHC" evidence="9">
    <location>
        <begin position="139"/>
        <end position="265"/>
    </location>
</feature>
<evidence type="ECO:0000256" key="5">
    <source>
        <dbReference type="ARBA" id="ARBA00022989"/>
    </source>
</evidence>
<protein>
    <recommendedName>
        <fullName evidence="8">S-acyltransferase</fullName>
        <ecNumber evidence="8">2.3.1.225</ecNumber>
    </recommendedName>
    <alternativeName>
        <fullName evidence="8">Palmitoyltransferase</fullName>
    </alternativeName>
</protein>
<dbReference type="OrthoDB" id="4096362at2759"/>
<feature type="transmembrane region" description="Helical" evidence="8">
    <location>
        <begin position="229"/>
        <end position="255"/>
    </location>
</feature>
<evidence type="ECO:0000256" key="8">
    <source>
        <dbReference type="RuleBase" id="RU079119"/>
    </source>
</evidence>
<evidence type="ECO:0000256" key="3">
    <source>
        <dbReference type="ARBA" id="ARBA00022679"/>
    </source>
</evidence>